<sequence length="196" mass="21631">MKMRKLVVIFTLALCFALSGEAYAQRYLPGQHGIQFTAGSVNGFNLNTKSNDFAFHAGTAYSTYTKNGNRWVLGGEYLEKRYPYKDLSLPQAQFTAEGGYYLKFLSDGSKTLFFSLGASALAGYETINWDKKLLPDGATIQNGDAFLYGAALTLESEIYLADCMAFLINVRERLLMGSSVGKFNTQLGIGLKFIIN</sequence>
<name>A0A5J4QZM7_9ZZZZ</name>
<dbReference type="EMBL" id="SNRY01002205">
    <property type="protein sequence ID" value="KAA6326221.1"/>
    <property type="molecule type" value="Genomic_DNA"/>
</dbReference>
<proteinExistence type="predicted"/>
<comment type="caution">
    <text evidence="1">The sequence shown here is derived from an EMBL/GenBank/DDBJ whole genome shotgun (WGS) entry which is preliminary data.</text>
</comment>
<dbReference type="AlphaFoldDB" id="A0A5J4QZM7"/>
<protein>
    <recommendedName>
        <fullName evidence="2">Conjugative transposon protein TraO</fullName>
    </recommendedName>
</protein>
<reference evidence="1" key="1">
    <citation type="submission" date="2019-03" db="EMBL/GenBank/DDBJ databases">
        <title>Single cell metagenomics reveals metabolic interactions within the superorganism composed of flagellate Streblomastix strix and complex community of Bacteroidetes bacteria on its surface.</title>
        <authorList>
            <person name="Treitli S.C."/>
            <person name="Kolisko M."/>
            <person name="Husnik F."/>
            <person name="Keeling P."/>
            <person name="Hampl V."/>
        </authorList>
    </citation>
    <scope>NUCLEOTIDE SEQUENCE</scope>
    <source>
        <strain evidence="1">STM</strain>
    </source>
</reference>
<accession>A0A5J4QZM7</accession>
<dbReference type="Pfam" id="PF10626">
    <property type="entry name" value="TraO"/>
    <property type="match status" value="1"/>
</dbReference>
<evidence type="ECO:0008006" key="2">
    <source>
        <dbReference type="Google" id="ProtNLM"/>
    </source>
</evidence>
<organism evidence="1">
    <name type="scientific">termite gut metagenome</name>
    <dbReference type="NCBI Taxonomy" id="433724"/>
    <lineage>
        <taxon>unclassified sequences</taxon>
        <taxon>metagenomes</taxon>
        <taxon>organismal metagenomes</taxon>
    </lineage>
</organism>
<dbReference type="InterPro" id="IPR018899">
    <property type="entry name" value="Conjug_transposon_Tra0"/>
</dbReference>
<gene>
    <name evidence="1" type="ORF">EZS27_024641</name>
</gene>
<evidence type="ECO:0000313" key="1">
    <source>
        <dbReference type="EMBL" id="KAA6326221.1"/>
    </source>
</evidence>